<evidence type="ECO:0000313" key="1">
    <source>
        <dbReference type="EMBL" id="GAO30654.1"/>
    </source>
</evidence>
<name>A0A0E9LZH6_9BACT</name>
<proteinExistence type="predicted"/>
<evidence type="ECO:0008006" key="3">
    <source>
        <dbReference type="Google" id="ProtNLM"/>
    </source>
</evidence>
<sequence>MDNFHHTQIPTRSHKLVVFYCLLIFYSCNSHQQKEDHYGWTNMKIPTEQEPYFTKIAKSDLHKRKTFAGLNPLITQRYLAELDSVKASAPSLSNLELQQKSDSIANALEIRLQGQLQLFDDSLFIATDFLQQNFELSIEALNSATWRDSISLDVFEEFILPYKLAYEVADTWRDTLFRFHCDLTDGNPELRNLDSLYAYHMDNTYYGLKSGGELNRNYPSEPNFSWLAFSKEGDCGNRCRYMMYHLRAAGAPATYDYIPGWGNRPVARHAYVGLAHRDQQLSTLLQNDNNPNNLVNDLNAAMFTGYQYVFNDEDLPLGLYVQYEKTIPKIYRETWTDQDEIVEIYKTVPHDQIDRTLIRPNMVDVTTQYLKTTDIEVGKPLFCVGKMAYLATFDLKGWTPVAYSKFNFLGRAQFKDMGKNILYMPMLKNQQNLEPVGDPFIVENSGDKRIVKPNYNDVVDLHLIRKFPFFSYAAAHARDFKGCIIEGANKPDFSDASAIHTVDYYPFFMHRATIETEDSFRYIRFRSPSNKPFRMAQMECYSGEPDNLQKIDNVLYTQGTLTGNDVKAFDGDLSTYMVRTEAVFDFGTPKTVTEIRFCPRNDTNGIIPGSEYELFYWDDEWISAGRQLATDYHLNYNNMPSGTMYWLRCHTEGREERIFTYENDIQIWW</sequence>
<gene>
    <name evidence="1" type="ORF">JCM15548_12949</name>
</gene>
<organism evidence="1 2">
    <name type="scientific">Geofilum rubicundum JCM 15548</name>
    <dbReference type="NCBI Taxonomy" id="1236989"/>
    <lineage>
        <taxon>Bacteria</taxon>
        <taxon>Pseudomonadati</taxon>
        <taxon>Bacteroidota</taxon>
        <taxon>Bacteroidia</taxon>
        <taxon>Marinilabiliales</taxon>
        <taxon>Marinilabiliaceae</taxon>
        <taxon>Geofilum</taxon>
    </lineage>
</organism>
<dbReference type="Proteomes" id="UP000032900">
    <property type="component" value="Unassembled WGS sequence"/>
</dbReference>
<accession>A0A0E9LZH6</accession>
<protein>
    <recommendedName>
        <fullName evidence="3">F5/8 type C domain-containing protein</fullName>
    </recommendedName>
</protein>
<dbReference type="Gene3D" id="2.60.120.260">
    <property type="entry name" value="Galactose-binding domain-like"/>
    <property type="match status" value="2"/>
</dbReference>
<dbReference type="STRING" id="1236989.JCM15548_12949"/>
<keyword evidence="2" id="KW-1185">Reference proteome</keyword>
<dbReference type="PANTHER" id="PTHR35532:SF5">
    <property type="entry name" value="CARBOHYDRATE-BINDING DOMAIN-CONTAINING PROTEIN"/>
    <property type="match status" value="1"/>
</dbReference>
<dbReference type="RefSeq" id="WP_157482728.1">
    <property type="nucleotide sequence ID" value="NZ_BAZW01000027.1"/>
</dbReference>
<dbReference type="OrthoDB" id="679512at2"/>
<reference evidence="1 2" key="1">
    <citation type="journal article" date="2015" name="Microbes Environ.">
        <title>Distribution and evolution of nitrogen fixation genes in the phylum bacteroidetes.</title>
        <authorList>
            <person name="Inoue J."/>
            <person name="Oshima K."/>
            <person name="Suda W."/>
            <person name="Sakamoto M."/>
            <person name="Iino T."/>
            <person name="Noda S."/>
            <person name="Hongoh Y."/>
            <person name="Hattori M."/>
            <person name="Ohkuma M."/>
        </authorList>
    </citation>
    <scope>NUCLEOTIDE SEQUENCE [LARGE SCALE GENOMIC DNA]</scope>
    <source>
        <strain evidence="1">JCM 15548</strain>
    </source>
</reference>
<comment type="caution">
    <text evidence="1">The sequence shown here is derived from an EMBL/GenBank/DDBJ whole genome shotgun (WGS) entry which is preliminary data.</text>
</comment>
<dbReference type="AlphaFoldDB" id="A0A0E9LZH6"/>
<evidence type="ECO:0000313" key="2">
    <source>
        <dbReference type="Proteomes" id="UP000032900"/>
    </source>
</evidence>
<dbReference type="EMBL" id="BAZW01000027">
    <property type="protein sequence ID" value="GAO30654.1"/>
    <property type="molecule type" value="Genomic_DNA"/>
</dbReference>
<dbReference type="PANTHER" id="PTHR35532">
    <property type="entry name" value="SIMILAR TO POLYHYDROXYALKANOATE DEPOLYMERASE"/>
    <property type="match status" value="1"/>
</dbReference>